<organism evidence="1 2">
    <name type="scientific">Nephila pilipes</name>
    <name type="common">Giant wood spider</name>
    <name type="synonym">Nephila maculata</name>
    <dbReference type="NCBI Taxonomy" id="299642"/>
    <lineage>
        <taxon>Eukaryota</taxon>
        <taxon>Metazoa</taxon>
        <taxon>Ecdysozoa</taxon>
        <taxon>Arthropoda</taxon>
        <taxon>Chelicerata</taxon>
        <taxon>Arachnida</taxon>
        <taxon>Araneae</taxon>
        <taxon>Araneomorphae</taxon>
        <taxon>Entelegynae</taxon>
        <taxon>Araneoidea</taxon>
        <taxon>Nephilidae</taxon>
        <taxon>Nephila</taxon>
    </lineage>
</organism>
<dbReference type="Proteomes" id="UP000887013">
    <property type="component" value="Unassembled WGS sequence"/>
</dbReference>
<proteinExistence type="predicted"/>
<comment type="caution">
    <text evidence="1">The sequence shown here is derived from an EMBL/GenBank/DDBJ whole genome shotgun (WGS) entry which is preliminary data.</text>
</comment>
<name>A0A8X6TML5_NEPPI</name>
<evidence type="ECO:0000313" key="1">
    <source>
        <dbReference type="EMBL" id="GFT26894.1"/>
    </source>
</evidence>
<feature type="non-terminal residue" evidence="1">
    <location>
        <position position="1"/>
    </location>
</feature>
<gene>
    <name evidence="1" type="ORF">NPIL_524801</name>
</gene>
<dbReference type="EMBL" id="BMAW01106961">
    <property type="protein sequence ID" value="GFT26894.1"/>
    <property type="molecule type" value="Genomic_DNA"/>
</dbReference>
<evidence type="ECO:0000313" key="2">
    <source>
        <dbReference type="Proteomes" id="UP000887013"/>
    </source>
</evidence>
<protein>
    <submittedName>
        <fullName evidence="1">Uncharacterized protein</fullName>
    </submittedName>
</protein>
<keyword evidence="2" id="KW-1185">Reference proteome</keyword>
<sequence length="110" mass="11394">TYALPLQATPQPAITQHSAAGLPPALLPPAGYHAHAAAGEQPATAFTRTSPASLSIRWLAPRHSSLRRNKTASAAANGPLQSSTAKPALAFCLPPFAAQAARRPAGRTRR</sequence>
<accession>A0A8X6TML5</accession>
<reference evidence="1" key="1">
    <citation type="submission" date="2020-08" db="EMBL/GenBank/DDBJ databases">
        <title>Multicomponent nature underlies the extraordinary mechanical properties of spider dragline silk.</title>
        <authorList>
            <person name="Kono N."/>
            <person name="Nakamura H."/>
            <person name="Mori M."/>
            <person name="Yoshida Y."/>
            <person name="Ohtoshi R."/>
            <person name="Malay A.D."/>
            <person name="Moran D.A.P."/>
            <person name="Tomita M."/>
            <person name="Numata K."/>
            <person name="Arakawa K."/>
        </authorList>
    </citation>
    <scope>NUCLEOTIDE SEQUENCE</scope>
</reference>
<dbReference type="AlphaFoldDB" id="A0A8X6TML5"/>